<dbReference type="AlphaFoldDB" id="A0A6I6GYK2"/>
<evidence type="ECO:0000313" key="6">
    <source>
        <dbReference type="Proteomes" id="UP000426235"/>
    </source>
</evidence>
<dbReference type="InterPro" id="IPR032687">
    <property type="entry name" value="AraC-type_N"/>
</dbReference>
<dbReference type="PANTHER" id="PTHR47894">
    <property type="entry name" value="HTH-TYPE TRANSCRIPTIONAL REGULATOR GADX"/>
    <property type="match status" value="1"/>
</dbReference>
<dbReference type="Proteomes" id="UP000426235">
    <property type="component" value="Chromosome"/>
</dbReference>
<evidence type="ECO:0000256" key="2">
    <source>
        <dbReference type="ARBA" id="ARBA00023125"/>
    </source>
</evidence>
<dbReference type="GO" id="GO:0005829">
    <property type="term" value="C:cytosol"/>
    <property type="evidence" value="ECO:0007669"/>
    <property type="project" value="TreeGrafter"/>
</dbReference>
<sequence length="339" mass="38161">MNPAPANAFYAPTLLPAIEELQARGVDQALIEGVFRRSLFELRTPFLRVPLVLSRRFWSLALAQTGDPLIGLTAGRRFVSTATNGLTYLFDVAASLDSACAFFVEYFPFFNGHFRARIEHSERQVTLRLEDCGSLKASAPITDYMLTSICSLLRRKLLASGLEQDPIIAIELAHPAPADSGAHRQAWRAPVSWGHGEHGIHLDPQLFKQTLTPGNQALEQMLVDLLQETRHNSQATLLELASDHLAVHLADSERWPMFCSRQHLLERTAARRLKALGWSFSELLDEYRRYRAEDLLQGSALELVQIADQLGYSDVQSFHRACLRWFDCAPGTYRTRQSC</sequence>
<reference evidence="5" key="1">
    <citation type="submission" date="2019-12" db="EMBL/GenBank/DDBJ databases">
        <title>Hybrid Genome Assemblies of two High G+C Isolates from Undergraduate Microbiology Courses.</title>
        <authorList>
            <person name="Ne Ville C.J."/>
            <person name="Enright D."/>
            <person name="Hernandez I."/>
            <person name="Dodsworth J."/>
            <person name="Orwin P.M."/>
        </authorList>
    </citation>
    <scope>NUCLEOTIDE SEQUENCE [LARGE SCALE GENOMIC DNA]</scope>
    <source>
        <strain evidence="5">Neo</strain>
    </source>
</reference>
<dbReference type="Pfam" id="PF12625">
    <property type="entry name" value="Arabinose_bd"/>
    <property type="match status" value="1"/>
</dbReference>
<dbReference type="InterPro" id="IPR009057">
    <property type="entry name" value="Homeodomain-like_sf"/>
</dbReference>
<evidence type="ECO:0000313" key="5">
    <source>
        <dbReference type="EMBL" id="QGW77046.1"/>
    </source>
</evidence>
<evidence type="ECO:0000259" key="4">
    <source>
        <dbReference type="PROSITE" id="PS01124"/>
    </source>
</evidence>
<keyword evidence="1" id="KW-0805">Transcription regulation</keyword>
<dbReference type="Gene3D" id="1.10.10.60">
    <property type="entry name" value="Homeodomain-like"/>
    <property type="match status" value="1"/>
</dbReference>
<dbReference type="InterPro" id="IPR018060">
    <property type="entry name" value="HTH_AraC"/>
</dbReference>
<accession>A0A6I6GYK2</accession>
<dbReference type="PROSITE" id="PS01124">
    <property type="entry name" value="HTH_ARAC_FAMILY_2"/>
    <property type="match status" value="1"/>
</dbReference>
<dbReference type="RefSeq" id="WP_157192075.1">
    <property type="nucleotide sequence ID" value="NZ_CP046621.1"/>
</dbReference>
<dbReference type="GO" id="GO:0000976">
    <property type="term" value="F:transcription cis-regulatory region binding"/>
    <property type="evidence" value="ECO:0007669"/>
    <property type="project" value="TreeGrafter"/>
</dbReference>
<protein>
    <submittedName>
        <fullName evidence="5">Helix-turn-helix domain-containing protein</fullName>
    </submittedName>
</protein>
<dbReference type="EMBL" id="CP046621">
    <property type="protein sequence ID" value="QGW77046.1"/>
    <property type="molecule type" value="Genomic_DNA"/>
</dbReference>
<keyword evidence="6" id="KW-1185">Reference proteome</keyword>
<dbReference type="Pfam" id="PF12833">
    <property type="entry name" value="HTH_18"/>
    <property type="match status" value="1"/>
</dbReference>
<dbReference type="SMART" id="SM00342">
    <property type="entry name" value="HTH_ARAC"/>
    <property type="match status" value="1"/>
</dbReference>
<evidence type="ECO:0000256" key="1">
    <source>
        <dbReference type="ARBA" id="ARBA00023015"/>
    </source>
</evidence>
<dbReference type="GO" id="GO:0003700">
    <property type="term" value="F:DNA-binding transcription factor activity"/>
    <property type="evidence" value="ECO:0007669"/>
    <property type="project" value="InterPro"/>
</dbReference>
<keyword evidence="3" id="KW-0804">Transcription</keyword>
<gene>
    <name evidence="5" type="ORF">GPJ81_10270</name>
</gene>
<name>A0A6I6GYK2_9PSED</name>
<dbReference type="SUPFAM" id="SSF46689">
    <property type="entry name" value="Homeodomain-like"/>
    <property type="match status" value="1"/>
</dbReference>
<proteinExistence type="predicted"/>
<evidence type="ECO:0000256" key="3">
    <source>
        <dbReference type="ARBA" id="ARBA00023163"/>
    </source>
</evidence>
<keyword evidence="2" id="KW-0238">DNA-binding</keyword>
<dbReference type="PANTHER" id="PTHR47894:SF1">
    <property type="entry name" value="HTH-TYPE TRANSCRIPTIONAL REGULATOR VQSM"/>
    <property type="match status" value="1"/>
</dbReference>
<organism evidence="5 6">
    <name type="scientific">Pseudomonas alkylphenolica</name>
    <dbReference type="NCBI Taxonomy" id="237609"/>
    <lineage>
        <taxon>Bacteria</taxon>
        <taxon>Pseudomonadati</taxon>
        <taxon>Pseudomonadota</taxon>
        <taxon>Gammaproteobacteria</taxon>
        <taxon>Pseudomonadales</taxon>
        <taxon>Pseudomonadaceae</taxon>
        <taxon>Pseudomonas</taxon>
    </lineage>
</organism>
<feature type="domain" description="HTH araC/xylS-type" evidence="4">
    <location>
        <begin position="274"/>
        <end position="336"/>
    </location>
</feature>